<evidence type="ECO:0000313" key="2">
    <source>
        <dbReference type="EMBL" id="KGH08832.1"/>
    </source>
</evidence>
<proteinExistence type="predicted"/>
<dbReference type="EMBL" id="AWTP01000122">
    <property type="protein sequence ID" value="KGH08832.1"/>
    <property type="molecule type" value="Genomic_DNA"/>
</dbReference>
<comment type="caution">
    <text evidence="2">The sequence shown here is derived from an EMBL/GenBank/DDBJ whole genome shotgun (WGS) entry which is preliminary data.</text>
</comment>
<feature type="region of interest" description="Disordered" evidence="1">
    <location>
        <begin position="48"/>
        <end position="74"/>
    </location>
</feature>
<sequence>MLVGDAMAAAMRSLVEGFRRELELFELPLLACPRDMQFVPLVRQGRVSGVRAAKRSALKRRNRRRHQGKGRSRG</sequence>
<name>A0A0E3BRH7_9BURK</name>
<keyword evidence="3" id="KW-1185">Reference proteome</keyword>
<evidence type="ECO:0000256" key="1">
    <source>
        <dbReference type="SAM" id="MobiDB-lite"/>
    </source>
</evidence>
<dbReference type="Proteomes" id="UP000029549">
    <property type="component" value="Unassembled WGS sequence"/>
</dbReference>
<accession>A0A0E3BRH7</accession>
<gene>
    <name evidence="2" type="ORF">P608_17585</name>
</gene>
<reference evidence="2 3" key="1">
    <citation type="submission" date="2013-09" db="EMBL/GenBank/DDBJ databases">
        <title>High correlation between genotypes and phenotypes of environmental bacteria Comamonas testosteroni strains.</title>
        <authorList>
            <person name="Liu L."/>
            <person name="Zhu W."/>
            <person name="Xia X."/>
            <person name="Xu B."/>
            <person name="Luo M."/>
            <person name="Wang G."/>
        </authorList>
    </citation>
    <scope>NUCLEOTIDE SEQUENCE [LARGE SCALE GENOMIC DNA]</scope>
    <source>
        <strain evidence="2 3">DF2</strain>
    </source>
</reference>
<dbReference type="AlphaFoldDB" id="A0A0E3BRH7"/>
<protein>
    <submittedName>
        <fullName evidence="2">Uncharacterized protein</fullName>
    </submittedName>
</protein>
<feature type="compositionally biased region" description="Basic residues" evidence="1">
    <location>
        <begin position="52"/>
        <end position="74"/>
    </location>
</feature>
<evidence type="ECO:0000313" key="3">
    <source>
        <dbReference type="Proteomes" id="UP000029549"/>
    </source>
</evidence>
<organism evidence="2 3">
    <name type="scientific">Comamonas thiooxydans</name>
    <dbReference type="NCBI Taxonomy" id="363952"/>
    <lineage>
        <taxon>Bacteria</taxon>
        <taxon>Pseudomonadati</taxon>
        <taxon>Pseudomonadota</taxon>
        <taxon>Betaproteobacteria</taxon>
        <taxon>Burkholderiales</taxon>
        <taxon>Comamonadaceae</taxon>
        <taxon>Comamonas</taxon>
    </lineage>
</organism>